<dbReference type="OrthoDB" id="129384at2"/>
<dbReference type="Pfam" id="PF12724">
    <property type="entry name" value="Flavodoxin_5"/>
    <property type="match status" value="1"/>
</dbReference>
<dbReference type="SUPFAM" id="SSF52218">
    <property type="entry name" value="Flavoproteins"/>
    <property type="match status" value="1"/>
</dbReference>
<evidence type="ECO:0000313" key="2">
    <source>
        <dbReference type="EMBL" id="SHN78365.1"/>
    </source>
</evidence>
<sequence>MTRARPRVLVTAASRHGSTHGIAEALARRLRETAGDRGLTAAALHAENRPDPAAFDAVVLGSAVYHGSWLEPARDLAHRHAAVLRARPLWLFSSGPIGEPPYPPDEPYDAATLTRLLVPRGHQVFPGRLEPTLLTAPERAVVTAMRAPVGDFRDWDAVRSWAAEIATALTSAVLPTEGTT</sequence>
<evidence type="ECO:0000313" key="3">
    <source>
        <dbReference type="Proteomes" id="UP000184428"/>
    </source>
</evidence>
<proteinExistence type="predicted"/>
<protein>
    <submittedName>
        <fullName evidence="2">Menaquinone-dependent protoporphyrinogen oxidase</fullName>
    </submittedName>
</protein>
<organism evidence="2 3">
    <name type="scientific">Geodermatophilus obscurus</name>
    <dbReference type="NCBI Taxonomy" id="1861"/>
    <lineage>
        <taxon>Bacteria</taxon>
        <taxon>Bacillati</taxon>
        <taxon>Actinomycetota</taxon>
        <taxon>Actinomycetes</taxon>
        <taxon>Geodermatophilales</taxon>
        <taxon>Geodermatophilaceae</taxon>
        <taxon>Geodermatophilus</taxon>
    </lineage>
</organism>
<accession>A0A1M7U629</accession>
<name>A0A1M7U629_9ACTN</name>
<dbReference type="InterPro" id="IPR029039">
    <property type="entry name" value="Flavoprotein-like_sf"/>
</dbReference>
<evidence type="ECO:0000259" key="1">
    <source>
        <dbReference type="Pfam" id="PF12724"/>
    </source>
</evidence>
<feature type="domain" description="Flavodoxin" evidence="1">
    <location>
        <begin position="10"/>
        <end position="147"/>
    </location>
</feature>
<gene>
    <name evidence="2" type="ORF">SAMN05660350_02604</name>
</gene>
<dbReference type="Proteomes" id="UP000184428">
    <property type="component" value="Unassembled WGS sequence"/>
</dbReference>
<dbReference type="InterPro" id="IPR026816">
    <property type="entry name" value="Flavodoxin_dom"/>
</dbReference>
<dbReference type="Gene3D" id="3.40.50.360">
    <property type="match status" value="1"/>
</dbReference>
<dbReference type="RefSeq" id="WP_072918557.1">
    <property type="nucleotide sequence ID" value="NZ_FRDM01000012.1"/>
</dbReference>
<dbReference type="EMBL" id="FRDM01000012">
    <property type="protein sequence ID" value="SHN78365.1"/>
    <property type="molecule type" value="Genomic_DNA"/>
</dbReference>
<reference evidence="2 3" key="1">
    <citation type="submission" date="2016-12" db="EMBL/GenBank/DDBJ databases">
        <authorList>
            <person name="Song W.-J."/>
            <person name="Kurnit D.M."/>
        </authorList>
    </citation>
    <scope>NUCLEOTIDE SEQUENCE [LARGE SCALE GENOMIC DNA]</scope>
    <source>
        <strain evidence="2 3">DSM 43162</strain>
    </source>
</reference>
<dbReference type="AlphaFoldDB" id="A0A1M7U629"/>